<evidence type="ECO:0000256" key="3">
    <source>
        <dbReference type="ARBA" id="ARBA00022833"/>
    </source>
</evidence>
<feature type="region of interest" description="Disordered" evidence="5">
    <location>
        <begin position="1"/>
        <end position="44"/>
    </location>
</feature>
<gene>
    <name evidence="6" type="ORF">MICPUCDRAFT_28029</name>
</gene>
<feature type="compositionally biased region" description="Basic and acidic residues" evidence="5">
    <location>
        <begin position="10"/>
        <end position="38"/>
    </location>
</feature>
<organism evidence="7">
    <name type="scientific">Micromonas pusilla (strain CCMP1545)</name>
    <name type="common">Picoplanktonic green alga</name>
    <dbReference type="NCBI Taxonomy" id="564608"/>
    <lineage>
        <taxon>Eukaryota</taxon>
        <taxon>Viridiplantae</taxon>
        <taxon>Chlorophyta</taxon>
        <taxon>Mamiellophyceae</taxon>
        <taxon>Mamiellales</taxon>
        <taxon>Mamiellaceae</taxon>
        <taxon>Micromonas</taxon>
    </lineage>
</organism>
<dbReference type="PANTHER" id="PTHR45986:SF1">
    <property type="entry name" value="ZINC FINGER MATRIN-TYPE PROTEIN 2"/>
    <property type="match status" value="1"/>
</dbReference>
<sequence length="215" mass="24350">MAPQQAIDNTQRRKWDKEEYAAKAKERERLEDEKEKNGGKIRPPAGAIVERKVLSVDSVIQRDYKKELESRVGTKTIVNLDTGEGLGFKCEQTGVILRDSIAYLDHINGKKQAKAMGMSMRVERSTVEQVRARMEMIKNKKAEEKKNGVVDFNKRVRMAEEDEEEIRARRAEKKKAKKEAEKKAKMADAPDEGIDPEMAAMMGFGGFGTTSQKKS</sequence>
<protein>
    <submittedName>
        <fullName evidence="6">Predicted protein</fullName>
    </submittedName>
</protein>
<evidence type="ECO:0000256" key="1">
    <source>
        <dbReference type="ARBA" id="ARBA00022723"/>
    </source>
</evidence>
<dbReference type="STRING" id="564608.C1MXP9"/>
<keyword evidence="3" id="KW-0862">Zinc</keyword>
<dbReference type="Proteomes" id="UP000001876">
    <property type="component" value="Unassembled WGS sequence"/>
</dbReference>
<dbReference type="KEGG" id="mpp:MICPUCDRAFT_28029"/>
<dbReference type="eggNOG" id="KOG4727">
    <property type="taxonomic scope" value="Eukaryota"/>
</dbReference>
<evidence type="ECO:0000313" key="7">
    <source>
        <dbReference type="Proteomes" id="UP000001876"/>
    </source>
</evidence>
<dbReference type="OMA" id="VDHRRKW"/>
<dbReference type="GO" id="GO:0000398">
    <property type="term" value="P:mRNA splicing, via spliceosome"/>
    <property type="evidence" value="ECO:0007669"/>
    <property type="project" value="InterPro"/>
</dbReference>
<accession>C1MXP9</accession>
<dbReference type="InterPro" id="IPR040107">
    <property type="entry name" value="Snu23"/>
</dbReference>
<feature type="region of interest" description="Disordered" evidence="5">
    <location>
        <begin position="159"/>
        <end position="215"/>
    </location>
</feature>
<dbReference type="OrthoDB" id="30343at2759"/>
<dbReference type="GO" id="GO:0046540">
    <property type="term" value="C:U4/U6 x U5 tri-snRNP complex"/>
    <property type="evidence" value="ECO:0007669"/>
    <property type="project" value="TreeGrafter"/>
</dbReference>
<evidence type="ECO:0000256" key="4">
    <source>
        <dbReference type="ARBA" id="ARBA00023242"/>
    </source>
</evidence>
<dbReference type="GeneID" id="9686167"/>
<keyword evidence="4" id="KW-0539">Nucleus</keyword>
<dbReference type="GO" id="GO:0008270">
    <property type="term" value="F:zinc ion binding"/>
    <property type="evidence" value="ECO:0007669"/>
    <property type="project" value="UniProtKB-KW"/>
</dbReference>
<evidence type="ECO:0000256" key="5">
    <source>
        <dbReference type="SAM" id="MobiDB-lite"/>
    </source>
</evidence>
<proteinExistence type="predicted"/>
<dbReference type="AlphaFoldDB" id="C1MXP9"/>
<evidence type="ECO:0000313" key="6">
    <source>
        <dbReference type="EMBL" id="EEH55204.1"/>
    </source>
</evidence>
<keyword evidence="1" id="KW-0479">Metal-binding</keyword>
<evidence type="ECO:0000256" key="2">
    <source>
        <dbReference type="ARBA" id="ARBA00022771"/>
    </source>
</evidence>
<reference evidence="6 7" key="1">
    <citation type="journal article" date="2009" name="Science">
        <title>Green evolution and dynamic adaptations revealed by genomes of the marine picoeukaryotes Micromonas.</title>
        <authorList>
            <person name="Worden A.Z."/>
            <person name="Lee J.H."/>
            <person name="Mock T."/>
            <person name="Rouze P."/>
            <person name="Simmons M.P."/>
            <person name="Aerts A.L."/>
            <person name="Allen A.E."/>
            <person name="Cuvelier M.L."/>
            <person name="Derelle E."/>
            <person name="Everett M.V."/>
            <person name="Foulon E."/>
            <person name="Grimwood J."/>
            <person name="Gundlach H."/>
            <person name="Henrissat B."/>
            <person name="Napoli C."/>
            <person name="McDonald S.M."/>
            <person name="Parker M.S."/>
            <person name="Rombauts S."/>
            <person name="Salamov A."/>
            <person name="Von Dassow P."/>
            <person name="Badger J.H."/>
            <person name="Coutinho P.M."/>
            <person name="Demir E."/>
            <person name="Dubchak I."/>
            <person name="Gentemann C."/>
            <person name="Eikrem W."/>
            <person name="Gready J.E."/>
            <person name="John U."/>
            <person name="Lanier W."/>
            <person name="Lindquist E.A."/>
            <person name="Lucas S."/>
            <person name="Mayer K.F."/>
            <person name="Moreau H."/>
            <person name="Not F."/>
            <person name="Otillar R."/>
            <person name="Panaud O."/>
            <person name="Pangilinan J."/>
            <person name="Paulsen I."/>
            <person name="Piegu B."/>
            <person name="Poliakov A."/>
            <person name="Robbens S."/>
            <person name="Schmutz J."/>
            <person name="Toulza E."/>
            <person name="Wyss T."/>
            <person name="Zelensky A."/>
            <person name="Zhou K."/>
            <person name="Armbrust E.V."/>
            <person name="Bhattacharya D."/>
            <person name="Goodenough U.W."/>
            <person name="Van de Peer Y."/>
            <person name="Grigoriev I.V."/>
        </authorList>
    </citation>
    <scope>NUCLEOTIDE SEQUENCE [LARGE SCALE GENOMIC DNA]</scope>
    <source>
        <strain evidence="6 7">CCMP1545</strain>
    </source>
</reference>
<feature type="compositionally biased region" description="Basic and acidic residues" evidence="5">
    <location>
        <begin position="178"/>
        <end position="188"/>
    </location>
</feature>
<dbReference type="EMBL" id="GG663742">
    <property type="protein sequence ID" value="EEH55204.1"/>
    <property type="molecule type" value="Genomic_DNA"/>
</dbReference>
<keyword evidence="2" id="KW-0863">Zinc-finger</keyword>
<dbReference type="RefSeq" id="XP_003060435.1">
    <property type="nucleotide sequence ID" value="XM_003060389.1"/>
</dbReference>
<dbReference type="GO" id="GO:0005681">
    <property type="term" value="C:spliceosomal complex"/>
    <property type="evidence" value="ECO:0007669"/>
    <property type="project" value="InterPro"/>
</dbReference>
<keyword evidence="7" id="KW-1185">Reference proteome</keyword>
<name>C1MXP9_MICPC</name>
<dbReference type="PANTHER" id="PTHR45986">
    <property type="entry name" value="ZINC FINGER MATRIN-TYPE PROTEIN 2"/>
    <property type="match status" value="1"/>
</dbReference>